<organism evidence="13 14">
    <name type="scientific">Acropora cervicornis</name>
    <name type="common">Staghorn coral</name>
    <dbReference type="NCBI Taxonomy" id="6130"/>
    <lineage>
        <taxon>Eukaryota</taxon>
        <taxon>Metazoa</taxon>
        <taxon>Cnidaria</taxon>
        <taxon>Anthozoa</taxon>
        <taxon>Hexacorallia</taxon>
        <taxon>Scleractinia</taxon>
        <taxon>Astrocoeniina</taxon>
        <taxon>Acroporidae</taxon>
        <taxon>Acropora</taxon>
    </lineage>
</organism>
<keyword evidence="8 13" id="KW-0812">Transmembrane</keyword>
<dbReference type="InterPro" id="IPR049318">
    <property type="entry name" value="GCIP_C"/>
</dbReference>
<dbReference type="Pfam" id="PF20936">
    <property type="entry name" value="GCIP_C"/>
    <property type="match status" value="1"/>
</dbReference>
<dbReference type="GO" id="GO:0005886">
    <property type="term" value="C:plasma membrane"/>
    <property type="evidence" value="ECO:0007669"/>
    <property type="project" value="UniProtKB-SubCell"/>
</dbReference>
<evidence type="ECO:0000256" key="10">
    <source>
        <dbReference type="ARBA" id="ARBA00022989"/>
    </source>
</evidence>
<evidence type="ECO:0000313" key="13">
    <source>
        <dbReference type="EMBL" id="KAK2564829.1"/>
    </source>
</evidence>
<evidence type="ECO:0000256" key="5">
    <source>
        <dbReference type="ARBA" id="ARBA00014380"/>
    </source>
</evidence>
<dbReference type="AlphaFoldDB" id="A0AAD9V880"/>
<dbReference type="InterPro" id="IPR029668">
    <property type="entry name" value="TMEM98"/>
</dbReference>
<dbReference type="Proteomes" id="UP001249851">
    <property type="component" value="Unassembled WGS sequence"/>
</dbReference>
<feature type="domain" description="Cyclin-D1-binding protein 1-like C-terminal" evidence="12">
    <location>
        <begin position="82"/>
        <end position="168"/>
    </location>
</feature>
<dbReference type="PANTHER" id="PTHR32510">
    <property type="entry name" value="TRANSMEMBRANE PROTEIN 98"/>
    <property type="match status" value="1"/>
</dbReference>
<keyword evidence="11" id="KW-0472">Membrane</keyword>
<evidence type="ECO:0000256" key="1">
    <source>
        <dbReference type="ARBA" id="ARBA00004401"/>
    </source>
</evidence>
<keyword evidence="10" id="KW-1133">Transmembrane helix</keyword>
<evidence type="ECO:0000256" key="7">
    <source>
        <dbReference type="ARBA" id="ARBA00022525"/>
    </source>
</evidence>
<keyword evidence="7" id="KW-0964">Secreted</keyword>
<reference evidence="13" key="1">
    <citation type="journal article" date="2023" name="G3 (Bethesda)">
        <title>Whole genome assembly and annotation of the endangered Caribbean coral Acropora cervicornis.</title>
        <authorList>
            <person name="Selwyn J.D."/>
            <person name="Vollmer S.V."/>
        </authorList>
    </citation>
    <scope>NUCLEOTIDE SEQUENCE</scope>
    <source>
        <strain evidence="13">K2</strain>
    </source>
</reference>
<reference evidence="13" key="2">
    <citation type="journal article" date="2023" name="Science">
        <title>Genomic signatures of disease resistance in endangered staghorn corals.</title>
        <authorList>
            <person name="Vollmer S.V."/>
            <person name="Selwyn J.D."/>
            <person name="Despard B.A."/>
            <person name="Roesel C.L."/>
        </authorList>
    </citation>
    <scope>NUCLEOTIDE SEQUENCE</scope>
    <source>
        <strain evidence="13">K2</strain>
    </source>
</reference>
<evidence type="ECO:0000256" key="3">
    <source>
        <dbReference type="ARBA" id="ARBA00004648"/>
    </source>
</evidence>
<evidence type="ECO:0000259" key="12">
    <source>
        <dbReference type="Pfam" id="PF20936"/>
    </source>
</evidence>
<evidence type="ECO:0000256" key="9">
    <source>
        <dbReference type="ARBA" id="ARBA00022824"/>
    </source>
</evidence>
<protein>
    <recommendedName>
        <fullName evidence="5">Transmembrane protein 98</fullName>
    </recommendedName>
</protein>
<evidence type="ECO:0000313" key="14">
    <source>
        <dbReference type="Proteomes" id="UP001249851"/>
    </source>
</evidence>
<gene>
    <name evidence="13" type="ORF">P5673_011522</name>
</gene>
<dbReference type="EMBL" id="JARQWQ010000021">
    <property type="protein sequence ID" value="KAK2564829.1"/>
    <property type="molecule type" value="Genomic_DNA"/>
</dbReference>
<evidence type="ECO:0000256" key="6">
    <source>
        <dbReference type="ARBA" id="ARBA00022475"/>
    </source>
</evidence>
<dbReference type="GO" id="GO:0005789">
    <property type="term" value="C:endoplasmic reticulum membrane"/>
    <property type="evidence" value="ECO:0007669"/>
    <property type="project" value="UniProtKB-SubCell"/>
</dbReference>
<evidence type="ECO:0000256" key="2">
    <source>
        <dbReference type="ARBA" id="ARBA00004550"/>
    </source>
</evidence>
<comment type="subcellular location">
    <subcellularLocation>
        <location evidence="1">Cell membrane</location>
        <topology evidence="1">Single-pass type II membrane protein</topology>
    </subcellularLocation>
    <subcellularLocation>
        <location evidence="3">Endoplasmic reticulum membrane</location>
        <topology evidence="3">Single-pass type II membrane protein</topology>
    </subcellularLocation>
    <subcellularLocation>
        <location evidence="2">Secreted</location>
        <location evidence="2">Extracellular exosome</location>
    </subcellularLocation>
</comment>
<comment type="caution">
    <text evidence="13">The sequence shown here is derived from an EMBL/GenBank/DDBJ whole genome shotgun (WGS) entry which is preliminary data.</text>
</comment>
<dbReference type="PANTHER" id="PTHR32510:SF3">
    <property type="entry name" value="TRANSMEMBRANE PROTEIN 98"/>
    <property type="match status" value="1"/>
</dbReference>
<sequence length="249" mass="27280">MEMKIALGLLGTLVVASLLTLLLIFCSKRKCGKVRLMSLKANRRQYKNQVTELVKASWNLSHNETSLTGFSPEDNLPEMFLDPDWNGDAESLVSHCIELLKSCHMLTGSLVAYTKENSCIIKSSQDMDNIVAAAKQIQPRVDELVAAMYTPSNSKQIEQSSTGLQKSVCYLLQVVRGVAKRPDLLSWAEEITASIEKHVEAMQLGCQSLCSSCPSIQISGSSGCSTCQQQSTSVITNPAYTYPYSTSVI</sequence>
<evidence type="ECO:0000256" key="11">
    <source>
        <dbReference type="ARBA" id="ARBA00023136"/>
    </source>
</evidence>
<keyword evidence="14" id="KW-1185">Reference proteome</keyword>
<accession>A0AAD9V880</accession>
<keyword evidence="6" id="KW-1003">Cell membrane</keyword>
<evidence type="ECO:0000256" key="4">
    <source>
        <dbReference type="ARBA" id="ARBA00011024"/>
    </source>
</evidence>
<evidence type="ECO:0000256" key="8">
    <source>
        <dbReference type="ARBA" id="ARBA00022692"/>
    </source>
</evidence>
<comment type="similarity">
    <text evidence="4">Belongs to the TMEM98 family.</text>
</comment>
<dbReference type="GO" id="GO:0005576">
    <property type="term" value="C:extracellular region"/>
    <property type="evidence" value="ECO:0007669"/>
    <property type="project" value="UniProtKB-SubCell"/>
</dbReference>
<dbReference type="Gene3D" id="1.20.1410.10">
    <property type="entry name" value="I/LWEQ domain"/>
    <property type="match status" value="1"/>
</dbReference>
<keyword evidence="9" id="KW-0256">Endoplasmic reticulum</keyword>
<name>A0AAD9V880_ACRCE</name>
<proteinExistence type="inferred from homology"/>